<dbReference type="KEGG" id="lant:TUM19329_07240"/>
<dbReference type="EMBL" id="AP022839">
    <property type="protein sequence ID" value="BCA94367.1"/>
    <property type="molecule type" value="Genomic_DNA"/>
</dbReference>
<dbReference type="KEGG" id="lant:TUM19329_00130"/>
<evidence type="ECO:0000313" key="10">
    <source>
        <dbReference type="Proteomes" id="UP000502894"/>
    </source>
</evidence>
<dbReference type="EMBL" id="AP022839">
    <property type="protein sequence ID" value="BCA95555.1"/>
    <property type="molecule type" value="Genomic_DNA"/>
</dbReference>
<organism evidence="7 10">
    <name type="scientific">Legionella antarctica</name>
    <dbReference type="NCBI Taxonomy" id="2708020"/>
    <lineage>
        <taxon>Bacteria</taxon>
        <taxon>Pseudomonadati</taxon>
        <taxon>Pseudomonadota</taxon>
        <taxon>Gammaproteobacteria</taxon>
        <taxon>Legionellales</taxon>
        <taxon>Legionellaceae</taxon>
        <taxon>Legionella</taxon>
    </lineage>
</organism>
<dbReference type="KEGG" id="lant:TUM19329_00170"/>
<name>A0A6F8T3A7_9GAMM</name>
<evidence type="ECO:0000313" key="6">
    <source>
        <dbReference type="EMBL" id="BCA94367.1"/>
    </source>
</evidence>
<dbReference type="KEGG" id="lant:TUM19329_05920"/>
<dbReference type="KEGG" id="lant:TUM19329_07280"/>
<gene>
    <name evidence="1" type="ORF">TUM19329_00130</name>
    <name evidence="2" type="ORF">TUM19329_00170</name>
    <name evidence="3" type="ORF">TUM19329_05920</name>
    <name evidence="4" type="ORF">TUM19329_06850</name>
    <name evidence="5" type="ORF">TUM19329_07240</name>
    <name evidence="6" type="ORF">TUM19329_07280</name>
    <name evidence="7" type="ORF">TUM19329_10180</name>
    <name evidence="8" type="ORF">TUM19329_19160</name>
    <name evidence="9" type="ORF">TUM19329_34530</name>
</gene>
<dbReference type="EMBL" id="AP022839">
    <property type="protein sequence ID" value="BCA93656.1"/>
    <property type="molecule type" value="Genomic_DNA"/>
</dbReference>
<dbReference type="KEGG" id="lant:TUM19329_34530"/>
<dbReference type="AlphaFoldDB" id="A0A6F8T3A7"/>
<evidence type="ECO:0000313" key="8">
    <source>
        <dbReference type="EMBL" id="BCA95555.1"/>
    </source>
</evidence>
<evidence type="ECO:0000313" key="4">
    <source>
        <dbReference type="EMBL" id="BCA94324.1"/>
    </source>
</evidence>
<dbReference type="EMBL" id="AP022839">
    <property type="protein sequence ID" value="BCA93652.1"/>
    <property type="molecule type" value="Genomic_DNA"/>
</dbReference>
<dbReference type="KEGG" id="lant:TUM19329_19160"/>
<dbReference type="KEGG" id="lant:TUM19329_10180"/>
<dbReference type="EMBL" id="AP022839">
    <property type="protein sequence ID" value="BCA94657.1"/>
    <property type="molecule type" value="Genomic_DNA"/>
</dbReference>
<dbReference type="EMBL" id="AP022839">
    <property type="protein sequence ID" value="BCA97092.1"/>
    <property type="molecule type" value="Genomic_DNA"/>
</dbReference>
<reference evidence="7" key="1">
    <citation type="journal article" date="2020" name="Microbiol. Resour. Announc.">
        <title>Complete Genome Sequence of Novel Psychrotolerant Legionella Strain TUM19329, Isolated from Antarctic Lake Sediment.</title>
        <authorList>
            <person name="Shimada S."/>
            <person name="Nakai R."/>
            <person name="Aoki K."/>
            <person name="Shimoeda N."/>
            <person name="Ohno G."/>
            <person name="Miyazaki Y."/>
            <person name="Kudoh S."/>
            <person name="Imura S."/>
            <person name="Watanabe K."/>
            <person name="Ishii Y."/>
            <person name="Tateda K."/>
        </authorList>
    </citation>
    <scope>NUCLEOTIDE SEQUENCE [LARGE SCALE GENOMIC DNA]</scope>
    <source>
        <strain evidence="7">TUM19329</strain>
    </source>
</reference>
<dbReference type="RefSeq" id="WP_173235428.1">
    <property type="nucleotide sequence ID" value="NZ_AP022839.1"/>
</dbReference>
<evidence type="ECO:0000313" key="3">
    <source>
        <dbReference type="EMBL" id="BCA94231.1"/>
    </source>
</evidence>
<accession>A0A6F8T3A7</accession>
<sequence>MLPIRKFLSAVGLITVVRKEFQKIKSPRDAAPGKNVISLTDCLMSAFAMFNLKYPSLLQFDRSHRLDPQVQHNLGTLYGIEQIPSDTYMRERLDEGAPSTLRKVYKRLFAFLQRGKSLESYRYLNGRYLLAGDGTGFFASNVIHCDQCCIKHDHKLSVVLTTKQSITDLSLKARSYILANPLRTYFALWYIDDHKKITLIPIKDIDSLPTLLHDKKMYKELSKEVKAEIELAIKSYHYARFPDEKVSYYHNMYCAAIVHPDKKVVIPFVPELIMKEDGDTKNDCERNASKRLYRDLKREHPHLKVIVVEDSLASNYPHLNELKNLDMQFITGAKEGDHKALFKWLNEHECITYEHKTEDGVTHSYRYINGAPLNTSHYDFKVNFMEYWETNKKGGKQHFSWVTDITITNNNAYDIMRGGRANWKIENPIFNTLKNLNYHFGHNFGHGYKNLSTMLALLMMLAFFVDQVQELCCNMFQKALKMRQSKIGLWDKMKRLFSEYFVDNWNDLFNAIIHGQEKIKLNPINTS</sequence>
<keyword evidence="10" id="KW-1185">Reference proteome</keyword>
<dbReference type="Proteomes" id="UP000502894">
    <property type="component" value="Chromosome"/>
</dbReference>
<dbReference type="KEGG" id="lant:TUM19329_06850"/>
<dbReference type="EMBL" id="AP022839">
    <property type="protein sequence ID" value="BCA94363.1"/>
    <property type="molecule type" value="Genomic_DNA"/>
</dbReference>
<evidence type="ECO:0000313" key="1">
    <source>
        <dbReference type="EMBL" id="BCA93652.1"/>
    </source>
</evidence>
<evidence type="ECO:0000313" key="2">
    <source>
        <dbReference type="EMBL" id="BCA93656.1"/>
    </source>
</evidence>
<dbReference type="EMBL" id="AP022839">
    <property type="protein sequence ID" value="BCA94231.1"/>
    <property type="molecule type" value="Genomic_DNA"/>
</dbReference>
<protein>
    <recommendedName>
        <fullName evidence="11">Transposase</fullName>
    </recommendedName>
</protein>
<dbReference type="EMBL" id="AP022839">
    <property type="protein sequence ID" value="BCA94324.1"/>
    <property type="molecule type" value="Genomic_DNA"/>
</dbReference>
<proteinExistence type="predicted"/>
<evidence type="ECO:0000313" key="7">
    <source>
        <dbReference type="EMBL" id="BCA94657.1"/>
    </source>
</evidence>
<evidence type="ECO:0008006" key="11">
    <source>
        <dbReference type="Google" id="ProtNLM"/>
    </source>
</evidence>
<evidence type="ECO:0000313" key="5">
    <source>
        <dbReference type="EMBL" id="BCA94363.1"/>
    </source>
</evidence>
<evidence type="ECO:0000313" key="9">
    <source>
        <dbReference type="EMBL" id="BCA97092.1"/>
    </source>
</evidence>